<dbReference type="Pfam" id="PF25539">
    <property type="entry name" value="Bestrophin_2"/>
    <property type="match status" value="1"/>
</dbReference>
<keyword evidence="7 9" id="KW-0472">Membrane</keyword>
<sequence>MRKHDINSESLVSYNPKEWVRFLINFPKADTVRKLLPYLGLMAVYAFLVAILILEVFGLKDNSDLRQISLMHSLLGFVISMLLVFRTNTAYDRWWEGRRQWGALVNNSRNLALKLEPLLDKMATEERDFFRTMIPNFAYAMKNHLRTGFIEQEFTESALFHLTDLDRDGHIPAQISAAITRKVYELQRRGIILPEHLLFLNAELLSFMDICGACERIHRTPIPYSYSSFLKKFIFIYCITLPLGYVFNLHYLVIPFAVFVSYVLASLEVIAEEIEDPFGTDANDLPAETICRNIKLSVQQLMPVAASASPTLSGRS</sequence>
<keyword evidence="6" id="KW-0406">Ion transport</keyword>
<evidence type="ECO:0000256" key="5">
    <source>
        <dbReference type="ARBA" id="ARBA00022989"/>
    </source>
</evidence>
<comment type="caution">
    <text evidence="10">The sequence shown here is derived from an EMBL/GenBank/DDBJ whole genome shotgun (WGS) entry which is preliminary data.</text>
</comment>
<comment type="similarity">
    <text evidence="8">Belongs to the anion channel-forming bestrophin (TC 1.A.46) family.</text>
</comment>
<dbReference type="RefSeq" id="WP_229310692.1">
    <property type="nucleotide sequence ID" value="NZ_QLMC01000004.1"/>
</dbReference>
<accession>A0A327WTI7</accession>
<dbReference type="EMBL" id="QLMC01000004">
    <property type="protein sequence ID" value="RAJ95427.1"/>
    <property type="molecule type" value="Genomic_DNA"/>
</dbReference>
<dbReference type="PANTHER" id="PTHR33281">
    <property type="entry name" value="UPF0187 PROTEIN YNEE"/>
    <property type="match status" value="1"/>
</dbReference>
<reference evidence="10 11" key="1">
    <citation type="submission" date="2018-06" db="EMBL/GenBank/DDBJ databases">
        <title>Genomic Encyclopedia of Archaeal and Bacterial Type Strains, Phase II (KMG-II): from individual species to whole genera.</title>
        <authorList>
            <person name="Goeker M."/>
        </authorList>
    </citation>
    <scope>NUCLEOTIDE SEQUENCE [LARGE SCALE GENOMIC DNA]</scope>
    <source>
        <strain evidence="10 11">DSM 21851</strain>
    </source>
</reference>
<proteinExistence type="inferred from homology"/>
<evidence type="ECO:0000256" key="7">
    <source>
        <dbReference type="ARBA" id="ARBA00023136"/>
    </source>
</evidence>
<evidence type="ECO:0000256" key="1">
    <source>
        <dbReference type="ARBA" id="ARBA00004651"/>
    </source>
</evidence>
<keyword evidence="3" id="KW-1003">Cell membrane</keyword>
<evidence type="ECO:0000256" key="6">
    <source>
        <dbReference type="ARBA" id="ARBA00023065"/>
    </source>
</evidence>
<evidence type="ECO:0000256" key="2">
    <source>
        <dbReference type="ARBA" id="ARBA00022448"/>
    </source>
</evidence>
<feature type="transmembrane region" description="Helical" evidence="9">
    <location>
        <begin position="229"/>
        <end position="247"/>
    </location>
</feature>
<evidence type="ECO:0000256" key="9">
    <source>
        <dbReference type="SAM" id="Phobius"/>
    </source>
</evidence>
<dbReference type="AlphaFoldDB" id="A0A327WTI7"/>
<feature type="transmembrane region" description="Helical" evidence="9">
    <location>
        <begin position="65"/>
        <end position="85"/>
    </location>
</feature>
<feature type="transmembrane region" description="Helical" evidence="9">
    <location>
        <begin position="35"/>
        <end position="59"/>
    </location>
</feature>
<dbReference type="PANTHER" id="PTHR33281:SF19">
    <property type="entry name" value="VOLTAGE-DEPENDENT ANION CHANNEL-FORMING PROTEIN YNEE"/>
    <property type="match status" value="1"/>
</dbReference>
<evidence type="ECO:0000256" key="8">
    <source>
        <dbReference type="ARBA" id="ARBA00034708"/>
    </source>
</evidence>
<dbReference type="GO" id="GO:0005886">
    <property type="term" value="C:plasma membrane"/>
    <property type="evidence" value="ECO:0007669"/>
    <property type="project" value="UniProtKB-SubCell"/>
</dbReference>
<keyword evidence="2" id="KW-0813">Transport</keyword>
<keyword evidence="4 9" id="KW-0812">Transmembrane</keyword>
<comment type="subcellular location">
    <subcellularLocation>
        <location evidence="1">Cell membrane</location>
        <topology evidence="1">Multi-pass membrane protein</topology>
    </subcellularLocation>
</comment>
<evidence type="ECO:0000256" key="3">
    <source>
        <dbReference type="ARBA" id="ARBA00022475"/>
    </source>
</evidence>
<gene>
    <name evidence="10" type="ORF">LX87_03173</name>
</gene>
<evidence type="ECO:0000256" key="4">
    <source>
        <dbReference type="ARBA" id="ARBA00022692"/>
    </source>
</evidence>
<dbReference type="GO" id="GO:0005254">
    <property type="term" value="F:chloride channel activity"/>
    <property type="evidence" value="ECO:0007669"/>
    <property type="project" value="InterPro"/>
</dbReference>
<evidence type="ECO:0000313" key="10">
    <source>
        <dbReference type="EMBL" id="RAJ95427.1"/>
    </source>
</evidence>
<keyword evidence="11" id="KW-1185">Reference proteome</keyword>
<dbReference type="InterPro" id="IPR044669">
    <property type="entry name" value="YneE/VCCN1/2-like"/>
</dbReference>
<evidence type="ECO:0000313" key="11">
    <source>
        <dbReference type="Proteomes" id="UP000248790"/>
    </source>
</evidence>
<keyword evidence="5 9" id="KW-1133">Transmembrane helix</keyword>
<name>A0A327WTI7_LARAB</name>
<protein>
    <submittedName>
        <fullName evidence="10">Putative membrane protein</fullName>
    </submittedName>
</protein>
<organism evidence="10 11">
    <name type="scientific">Larkinella arboricola</name>
    <dbReference type="NCBI Taxonomy" id="643671"/>
    <lineage>
        <taxon>Bacteria</taxon>
        <taxon>Pseudomonadati</taxon>
        <taxon>Bacteroidota</taxon>
        <taxon>Cytophagia</taxon>
        <taxon>Cytophagales</taxon>
        <taxon>Spirosomataceae</taxon>
        <taxon>Larkinella</taxon>
    </lineage>
</organism>
<dbReference type="Proteomes" id="UP000248790">
    <property type="component" value="Unassembled WGS sequence"/>
</dbReference>